<dbReference type="InterPro" id="IPR001452">
    <property type="entry name" value="SH3_domain"/>
</dbReference>
<dbReference type="Gene3D" id="3.40.50.150">
    <property type="entry name" value="Vaccinia Virus protein VP39"/>
    <property type="match status" value="1"/>
</dbReference>
<dbReference type="InterPro" id="IPR036028">
    <property type="entry name" value="SH3-like_dom_sf"/>
</dbReference>
<dbReference type="Proteomes" id="UP001164746">
    <property type="component" value="Chromosome 7"/>
</dbReference>
<dbReference type="Gene3D" id="2.30.30.40">
    <property type="entry name" value="SH3 Domains"/>
    <property type="match status" value="1"/>
</dbReference>
<evidence type="ECO:0000259" key="5">
    <source>
        <dbReference type="Pfam" id="PF07653"/>
    </source>
</evidence>
<reference evidence="7" key="1">
    <citation type="submission" date="2022-11" db="EMBL/GenBank/DDBJ databases">
        <title>Centuries of genome instability and evolution in soft-shell clam transmissible cancer (bioRxiv).</title>
        <authorList>
            <person name="Hart S.F.M."/>
            <person name="Yonemitsu M.A."/>
            <person name="Giersch R.M."/>
            <person name="Beal B.F."/>
            <person name="Arriagada G."/>
            <person name="Davis B.W."/>
            <person name="Ostrander E.A."/>
            <person name="Goff S.P."/>
            <person name="Metzger M.J."/>
        </authorList>
    </citation>
    <scope>NUCLEOTIDE SEQUENCE</scope>
    <source>
        <strain evidence="7">MELC-2E11</strain>
        <tissue evidence="7">Siphon/mantle</tissue>
    </source>
</reference>
<dbReference type="SUPFAM" id="SSF50044">
    <property type="entry name" value="SH3-domain"/>
    <property type="match status" value="1"/>
</dbReference>
<evidence type="ECO:0000256" key="4">
    <source>
        <dbReference type="ARBA" id="ARBA00022691"/>
    </source>
</evidence>
<feature type="domain" description="Protein arginine N-methyltransferase" evidence="6">
    <location>
        <begin position="134"/>
        <end position="270"/>
    </location>
</feature>
<dbReference type="EMBL" id="CP111018">
    <property type="protein sequence ID" value="WAR10056.1"/>
    <property type="molecule type" value="Genomic_DNA"/>
</dbReference>
<protein>
    <submittedName>
        <fullName evidence="7">ANM2-like protein</fullName>
    </submittedName>
</protein>
<evidence type="ECO:0000256" key="2">
    <source>
        <dbReference type="ARBA" id="ARBA00022603"/>
    </source>
</evidence>
<sequence>MSAPYAPVLSVRLHLALNKGQAVRVLKKSNENWWWANVDGREGYVPVSYLNKGKQVQWQDEEYFGNYGNLKLHQEMLADKQRTEAYLNAIVNNAECLQHKVILDVGCGTGILSMLCAKHAQPKKSGWGHFSLGLAKDDLIQKPKHDYVLPRDDCLALEQEILKLNIRTVAIEDLEEQTCKFEFTVQKDETMHGFCAWFEVEFHPLSKDADMVSLNTGPDHALTHWKQDLFLLDEPILVNCGDVISGHVTISRNPKFRRHLRASYDFSLTSPDNETQIFIYYHIK</sequence>
<evidence type="ECO:0000313" key="7">
    <source>
        <dbReference type="EMBL" id="WAR10056.1"/>
    </source>
</evidence>
<dbReference type="Pfam" id="PF22528">
    <property type="entry name" value="PRMT_C"/>
    <property type="match status" value="1"/>
</dbReference>
<feature type="domain" description="SH3" evidence="5">
    <location>
        <begin position="14"/>
        <end position="51"/>
    </location>
</feature>
<dbReference type="Gene3D" id="2.70.160.11">
    <property type="entry name" value="Hnrnp arginine n-methyltransferase1"/>
    <property type="match status" value="1"/>
</dbReference>
<keyword evidence="2" id="KW-0489">Methyltransferase</keyword>
<dbReference type="Pfam" id="PF07653">
    <property type="entry name" value="SH3_2"/>
    <property type="match status" value="1"/>
</dbReference>
<keyword evidence="1" id="KW-0728">SH3 domain</keyword>
<dbReference type="InterPro" id="IPR025799">
    <property type="entry name" value="Arg_MeTrfase"/>
</dbReference>
<evidence type="ECO:0000256" key="1">
    <source>
        <dbReference type="ARBA" id="ARBA00022443"/>
    </source>
</evidence>
<organism evidence="7 8">
    <name type="scientific">Mya arenaria</name>
    <name type="common">Soft-shell clam</name>
    <dbReference type="NCBI Taxonomy" id="6604"/>
    <lineage>
        <taxon>Eukaryota</taxon>
        <taxon>Metazoa</taxon>
        <taxon>Spiralia</taxon>
        <taxon>Lophotrochozoa</taxon>
        <taxon>Mollusca</taxon>
        <taxon>Bivalvia</taxon>
        <taxon>Autobranchia</taxon>
        <taxon>Heteroconchia</taxon>
        <taxon>Euheterodonta</taxon>
        <taxon>Imparidentia</taxon>
        <taxon>Neoheterodontei</taxon>
        <taxon>Myida</taxon>
        <taxon>Myoidea</taxon>
        <taxon>Myidae</taxon>
        <taxon>Mya</taxon>
    </lineage>
</organism>
<name>A0ABY7EMV2_MYAAR</name>
<keyword evidence="3" id="KW-0808">Transferase</keyword>
<accession>A0ABY7EMV2</accession>
<keyword evidence="8" id="KW-1185">Reference proteome</keyword>
<keyword evidence="4" id="KW-0949">S-adenosyl-L-methionine</keyword>
<evidence type="ECO:0000256" key="3">
    <source>
        <dbReference type="ARBA" id="ARBA00022679"/>
    </source>
</evidence>
<evidence type="ECO:0000259" key="6">
    <source>
        <dbReference type="Pfam" id="PF22528"/>
    </source>
</evidence>
<dbReference type="InterPro" id="IPR029063">
    <property type="entry name" value="SAM-dependent_MTases_sf"/>
</dbReference>
<evidence type="ECO:0000313" key="8">
    <source>
        <dbReference type="Proteomes" id="UP001164746"/>
    </source>
</evidence>
<dbReference type="PANTHER" id="PTHR11006:SF92">
    <property type="entry name" value="PROTEIN ARGININE N-METHYLTRANSFERASE 2"/>
    <property type="match status" value="1"/>
</dbReference>
<dbReference type="InterPro" id="IPR055135">
    <property type="entry name" value="PRMT_dom"/>
</dbReference>
<dbReference type="SUPFAM" id="SSF53335">
    <property type="entry name" value="S-adenosyl-L-methionine-dependent methyltransferases"/>
    <property type="match status" value="1"/>
</dbReference>
<dbReference type="PANTHER" id="PTHR11006">
    <property type="entry name" value="PROTEIN ARGININE N-METHYLTRANSFERASE"/>
    <property type="match status" value="1"/>
</dbReference>
<proteinExistence type="predicted"/>
<gene>
    <name evidence="7" type="ORF">MAR_035132</name>
</gene>